<feature type="transmembrane region" description="Helical" evidence="1">
    <location>
        <begin position="68"/>
        <end position="85"/>
    </location>
</feature>
<dbReference type="AlphaFoldDB" id="A0A9D1GNJ6"/>
<feature type="transmembrane region" description="Helical" evidence="1">
    <location>
        <begin position="129"/>
        <end position="147"/>
    </location>
</feature>
<gene>
    <name evidence="2" type="ORF">IAC35_06365</name>
</gene>
<reference evidence="2" key="1">
    <citation type="submission" date="2020-10" db="EMBL/GenBank/DDBJ databases">
        <authorList>
            <person name="Gilroy R."/>
        </authorList>
    </citation>
    <scope>NUCLEOTIDE SEQUENCE</scope>
    <source>
        <strain evidence="2">ChiHecec2B26-709</strain>
    </source>
</reference>
<comment type="caution">
    <text evidence="2">The sequence shown here is derived from an EMBL/GenBank/DDBJ whole genome shotgun (WGS) entry which is preliminary data.</text>
</comment>
<evidence type="ECO:0000256" key="1">
    <source>
        <dbReference type="SAM" id="Phobius"/>
    </source>
</evidence>
<accession>A0A9D1GNJ6</accession>
<feature type="transmembrane region" description="Helical" evidence="1">
    <location>
        <begin position="105"/>
        <end position="123"/>
    </location>
</feature>
<keyword evidence="1" id="KW-0812">Transmembrane</keyword>
<proteinExistence type="predicted"/>
<reference evidence="2" key="2">
    <citation type="journal article" date="2021" name="PeerJ">
        <title>Extensive microbial diversity within the chicken gut microbiome revealed by metagenomics and culture.</title>
        <authorList>
            <person name="Gilroy R."/>
            <person name="Ravi A."/>
            <person name="Getino M."/>
            <person name="Pursley I."/>
            <person name="Horton D.L."/>
            <person name="Alikhan N.F."/>
            <person name="Baker D."/>
            <person name="Gharbi K."/>
            <person name="Hall N."/>
            <person name="Watson M."/>
            <person name="Adriaenssens E.M."/>
            <person name="Foster-Nyarko E."/>
            <person name="Jarju S."/>
            <person name="Secka A."/>
            <person name="Antonio M."/>
            <person name="Oren A."/>
            <person name="Chaudhuri R.R."/>
            <person name="La Ragione R."/>
            <person name="Hildebrand F."/>
            <person name="Pallen M.J."/>
        </authorList>
    </citation>
    <scope>NUCLEOTIDE SEQUENCE</scope>
    <source>
        <strain evidence="2">ChiHecec2B26-709</strain>
    </source>
</reference>
<keyword evidence="1" id="KW-1133">Transmembrane helix</keyword>
<keyword evidence="1" id="KW-0472">Membrane</keyword>
<dbReference type="PROSITE" id="PS51257">
    <property type="entry name" value="PROKAR_LIPOPROTEIN"/>
    <property type="match status" value="1"/>
</dbReference>
<feature type="transmembrane region" description="Helical" evidence="1">
    <location>
        <begin position="12"/>
        <end position="31"/>
    </location>
</feature>
<dbReference type="Proteomes" id="UP000886881">
    <property type="component" value="Unassembled WGS sequence"/>
</dbReference>
<protein>
    <recommendedName>
        <fullName evidence="4">Transmembrane protein</fullName>
    </recommendedName>
</protein>
<evidence type="ECO:0000313" key="3">
    <source>
        <dbReference type="Proteomes" id="UP000886881"/>
    </source>
</evidence>
<evidence type="ECO:0008006" key="4">
    <source>
        <dbReference type="Google" id="ProtNLM"/>
    </source>
</evidence>
<name>A0A9D1GNJ6_9BACT</name>
<dbReference type="EMBL" id="DVLC01000119">
    <property type="protein sequence ID" value="HIT47463.1"/>
    <property type="molecule type" value="Genomic_DNA"/>
</dbReference>
<sequence length="157" mass="18051">MDKNYLLPHRFKTIGACMFFPFFAACLWLLLSGVLDCSYINWPALCINPEDLLDEPGGWFHIIENDPINEIAMAGLLASLCFIALSREKDEDEMTGHIRMQSFVWSFWVTAAVLAFGIIFIYGLAFMEFAFAAIFLVFILYILKFNLTMRAVRREGR</sequence>
<organism evidence="2 3">
    <name type="scientific">Candidatus Cryptobacteroides merdipullorum</name>
    <dbReference type="NCBI Taxonomy" id="2840771"/>
    <lineage>
        <taxon>Bacteria</taxon>
        <taxon>Pseudomonadati</taxon>
        <taxon>Bacteroidota</taxon>
        <taxon>Bacteroidia</taxon>
        <taxon>Bacteroidales</taxon>
        <taxon>Candidatus Cryptobacteroides</taxon>
    </lineage>
</organism>
<evidence type="ECO:0000313" key="2">
    <source>
        <dbReference type="EMBL" id="HIT47463.1"/>
    </source>
</evidence>